<feature type="region of interest" description="Disordered" evidence="1">
    <location>
        <begin position="1"/>
        <end position="70"/>
    </location>
</feature>
<gene>
    <name evidence="2" type="ORF">QQF64_003142</name>
</gene>
<name>A0ABR3MJ55_9TELE</name>
<organism evidence="2 3">
    <name type="scientific">Cirrhinus molitorella</name>
    <name type="common">mud carp</name>
    <dbReference type="NCBI Taxonomy" id="172907"/>
    <lineage>
        <taxon>Eukaryota</taxon>
        <taxon>Metazoa</taxon>
        <taxon>Chordata</taxon>
        <taxon>Craniata</taxon>
        <taxon>Vertebrata</taxon>
        <taxon>Euteleostomi</taxon>
        <taxon>Actinopterygii</taxon>
        <taxon>Neopterygii</taxon>
        <taxon>Teleostei</taxon>
        <taxon>Ostariophysi</taxon>
        <taxon>Cypriniformes</taxon>
        <taxon>Cyprinidae</taxon>
        <taxon>Labeoninae</taxon>
        <taxon>Labeonini</taxon>
        <taxon>Cirrhinus</taxon>
    </lineage>
</organism>
<accession>A0ABR3MJ55</accession>
<comment type="caution">
    <text evidence="2">The sequence shown here is derived from an EMBL/GenBank/DDBJ whole genome shotgun (WGS) entry which is preliminary data.</text>
</comment>
<dbReference type="EMBL" id="JAYMGO010000011">
    <property type="protein sequence ID" value="KAL1265115.1"/>
    <property type="molecule type" value="Genomic_DNA"/>
</dbReference>
<evidence type="ECO:0000313" key="3">
    <source>
        <dbReference type="Proteomes" id="UP001558613"/>
    </source>
</evidence>
<feature type="compositionally biased region" description="Basic and acidic residues" evidence="1">
    <location>
        <begin position="56"/>
        <end position="70"/>
    </location>
</feature>
<evidence type="ECO:0000256" key="1">
    <source>
        <dbReference type="SAM" id="MobiDB-lite"/>
    </source>
</evidence>
<protein>
    <submittedName>
        <fullName evidence="2">Uncharacterized protein</fullName>
    </submittedName>
</protein>
<sequence length="70" mass="7194">MTAGSRDTGPPGKGPTAVLPDPDVFSSSCTESHPKGSGLSERLHSAVSHSGNFYSQKKEGVGRKSHLADG</sequence>
<proteinExistence type="predicted"/>
<reference evidence="2 3" key="1">
    <citation type="submission" date="2023-09" db="EMBL/GenBank/DDBJ databases">
        <authorList>
            <person name="Wang M."/>
        </authorList>
    </citation>
    <scope>NUCLEOTIDE SEQUENCE [LARGE SCALE GENOMIC DNA]</scope>
    <source>
        <strain evidence="2">GT-2023</strain>
        <tissue evidence="2">Liver</tissue>
    </source>
</reference>
<keyword evidence="3" id="KW-1185">Reference proteome</keyword>
<dbReference type="Proteomes" id="UP001558613">
    <property type="component" value="Unassembled WGS sequence"/>
</dbReference>
<evidence type="ECO:0000313" key="2">
    <source>
        <dbReference type="EMBL" id="KAL1265115.1"/>
    </source>
</evidence>